<name>A0A517YT96_9BACT</name>
<evidence type="ECO:0000313" key="3">
    <source>
        <dbReference type="Proteomes" id="UP000317369"/>
    </source>
</evidence>
<gene>
    <name evidence="2" type="ORF">KS4_14930</name>
</gene>
<proteinExistence type="predicted"/>
<dbReference type="KEGG" id="pcor:KS4_14930"/>
<dbReference type="Proteomes" id="UP000317369">
    <property type="component" value="Chromosome"/>
</dbReference>
<dbReference type="AlphaFoldDB" id="A0A517YT96"/>
<feature type="region of interest" description="Disordered" evidence="1">
    <location>
        <begin position="65"/>
        <end position="94"/>
    </location>
</feature>
<keyword evidence="3" id="KW-1185">Reference proteome</keyword>
<sequence>MEGKDAKNRNEAKQPYSKDLALCLAELFEGKPPSDAAFNLPSKYNMAKMLRADVEAAGLETEGEDRLPFTSSPVGHIAQHVGNKSQGHSKTHAA</sequence>
<reference evidence="2 3" key="1">
    <citation type="submission" date="2019-02" db="EMBL/GenBank/DDBJ databases">
        <title>Deep-cultivation of Planctomycetes and their phenomic and genomic characterization uncovers novel biology.</title>
        <authorList>
            <person name="Wiegand S."/>
            <person name="Jogler M."/>
            <person name="Boedeker C."/>
            <person name="Pinto D."/>
            <person name="Vollmers J."/>
            <person name="Rivas-Marin E."/>
            <person name="Kohn T."/>
            <person name="Peeters S.H."/>
            <person name="Heuer A."/>
            <person name="Rast P."/>
            <person name="Oberbeckmann S."/>
            <person name="Bunk B."/>
            <person name="Jeske O."/>
            <person name="Meyerdierks A."/>
            <person name="Storesund J.E."/>
            <person name="Kallscheuer N."/>
            <person name="Luecker S."/>
            <person name="Lage O.M."/>
            <person name="Pohl T."/>
            <person name="Merkel B.J."/>
            <person name="Hornburger P."/>
            <person name="Mueller R.-W."/>
            <person name="Bruemmer F."/>
            <person name="Labrenz M."/>
            <person name="Spormann A.M."/>
            <person name="Op den Camp H."/>
            <person name="Overmann J."/>
            <person name="Amann R."/>
            <person name="Jetten M.S.M."/>
            <person name="Mascher T."/>
            <person name="Medema M.H."/>
            <person name="Devos D.P."/>
            <person name="Kaster A.-K."/>
            <person name="Ovreas L."/>
            <person name="Rohde M."/>
            <person name="Galperin M.Y."/>
            <person name="Jogler C."/>
        </authorList>
    </citation>
    <scope>NUCLEOTIDE SEQUENCE [LARGE SCALE GENOMIC DNA]</scope>
    <source>
        <strain evidence="2 3">KS4</strain>
    </source>
</reference>
<accession>A0A517YT96</accession>
<protein>
    <submittedName>
        <fullName evidence="2">Uncharacterized protein</fullName>
    </submittedName>
</protein>
<evidence type="ECO:0000256" key="1">
    <source>
        <dbReference type="SAM" id="MobiDB-lite"/>
    </source>
</evidence>
<evidence type="ECO:0000313" key="2">
    <source>
        <dbReference type="EMBL" id="QDU33446.1"/>
    </source>
</evidence>
<dbReference type="EMBL" id="CP036425">
    <property type="protein sequence ID" value="QDU33446.1"/>
    <property type="molecule type" value="Genomic_DNA"/>
</dbReference>
<organism evidence="2 3">
    <name type="scientific">Poriferisphaera corsica</name>
    <dbReference type="NCBI Taxonomy" id="2528020"/>
    <lineage>
        <taxon>Bacteria</taxon>
        <taxon>Pseudomonadati</taxon>
        <taxon>Planctomycetota</taxon>
        <taxon>Phycisphaerae</taxon>
        <taxon>Phycisphaerales</taxon>
        <taxon>Phycisphaeraceae</taxon>
        <taxon>Poriferisphaera</taxon>
    </lineage>
</organism>